<feature type="signal peptide" evidence="1">
    <location>
        <begin position="1"/>
        <end position="16"/>
    </location>
</feature>
<gene>
    <name evidence="2" type="ORF">ALAG00032_LOCUS12260</name>
</gene>
<accession>A0A7S3K1E6</accession>
<reference evidence="2" key="1">
    <citation type="submission" date="2021-01" db="EMBL/GenBank/DDBJ databases">
        <authorList>
            <person name="Corre E."/>
            <person name="Pelletier E."/>
            <person name="Niang G."/>
            <person name="Scheremetjew M."/>
            <person name="Finn R."/>
            <person name="Kale V."/>
            <person name="Holt S."/>
            <person name="Cochrane G."/>
            <person name="Meng A."/>
            <person name="Brown T."/>
            <person name="Cohen L."/>
        </authorList>
    </citation>
    <scope>NUCLEOTIDE SEQUENCE</scope>
    <source>
        <strain evidence="2">CCMP1510</strain>
    </source>
</reference>
<dbReference type="EMBL" id="HBIJ01018610">
    <property type="protein sequence ID" value="CAE0371478.1"/>
    <property type="molecule type" value="Transcribed_RNA"/>
</dbReference>
<keyword evidence="1" id="KW-0732">Signal</keyword>
<proteinExistence type="predicted"/>
<name>A0A7S3K1E6_9STRA</name>
<feature type="chain" id="PRO_5031561836" evidence="1">
    <location>
        <begin position="17"/>
        <end position="162"/>
    </location>
</feature>
<sequence length="162" mass="17190">MKTFLISSIILTTIMAFGGPGVGLDDCQSVESLTGWLVSANEGNSWIESLDPGLCMKVSSDDSTDSGQLDIEISRVVPQGISSVSFDWSYSSEDESPFFDPFLFSSSINGEVVVSDNNGANDQSGSFSSPVAPGETIGLIVRTTDDIFGSAEVNVTNFFFCP</sequence>
<evidence type="ECO:0000256" key="1">
    <source>
        <dbReference type="SAM" id="SignalP"/>
    </source>
</evidence>
<organism evidence="2">
    <name type="scientific">Aureoumbra lagunensis</name>
    <dbReference type="NCBI Taxonomy" id="44058"/>
    <lineage>
        <taxon>Eukaryota</taxon>
        <taxon>Sar</taxon>
        <taxon>Stramenopiles</taxon>
        <taxon>Ochrophyta</taxon>
        <taxon>Pelagophyceae</taxon>
        <taxon>Pelagomonadales</taxon>
        <taxon>Aureoumbra</taxon>
    </lineage>
</organism>
<evidence type="ECO:0000313" key="2">
    <source>
        <dbReference type="EMBL" id="CAE0371478.1"/>
    </source>
</evidence>
<dbReference type="AlphaFoldDB" id="A0A7S3K1E6"/>
<protein>
    <submittedName>
        <fullName evidence="2">Uncharacterized protein</fullName>
    </submittedName>
</protein>